<reference evidence="4 5" key="1">
    <citation type="submission" date="2016-10" db="EMBL/GenBank/DDBJ databases">
        <authorList>
            <person name="Varghese N."/>
            <person name="Submissions S."/>
        </authorList>
    </citation>
    <scope>NUCLEOTIDE SEQUENCE [LARGE SCALE GENOMIC DNA]</scope>
    <source>
        <strain evidence="4 5">DSM 18839</strain>
    </source>
</reference>
<dbReference type="EMBL" id="FNBW01000018">
    <property type="protein sequence ID" value="SDG47053.1"/>
    <property type="molecule type" value="Genomic_DNA"/>
</dbReference>
<dbReference type="FunFam" id="3.40.50.720:FF:000084">
    <property type="entry name" value="Short-chain dehydrogenase reductase"/>
    <property type="match status" value="1"/>
</dbReference>
<dbReference type="GO" id="GO:0016614">
    <property type="term" value="F:oxidoreductase activity, acting on CH-OH group of donors"/>
    <property type="evidence" value="ECO:0007669"/>
    <property type="project" value="UniProtKB-ARBA"/>
</dbReference>
<dbReference type="InterPro" id="IPR036291">
    <property type="entry name" value="NAD(P)-bd_dom_sf"/>
</dbReference>
<proteinExistence type="inferred from homology"/>
<evidence type="ECO:0000256" key="2">
    <source>
        <dbReference type="ARBA" id="ARBA00023002"/>
    </source>
</evidence>
<dbReference type="CDD" id="cd05233">
    <property type="entry name" value="SDR_c"/>
    <property type="match status" value="1"/>
</dbReference>
<evidence type="ECO:0000313" key="5">
    <source>
        <dbReference type="Proteomes" id="UP000198615"/>
    </source>
</evidence>
<accession>A0A8G2F0H0</accession>
<dbReference type="Pfam" id="PF13561">
    <property type="entry name" value="adh_short_C2"/>
    <property type="match status" value="1"/>
</dbReference>
<dbReference type="PANTHER" id="PTHR48107:SF7">
    <property type="entry name" value="RE15974P"/>
    <property type="match status" value="1"/>
</dbReference>
<name>A0A8G2F0H0_9PROT</name>
<dbReference type="SUPFAM" id="SSF51735">
    <property type="entry name" value="NAD(P)-binding Rossmann-fold domains"/>
    <property type="match status" value="1"/>
</dbReference>
<organism evidence="4 5">
    <name type="scientific">Thalassobaculum litoreum DSM 18839</name>
    <dbReference type="NCBI Taxonomy" id="1123362"/>
    <lineage>
        <taxon>Bacteria</taxon>
        <taxon>Pseudomonadati</taxon>
        <taxon>Pseudomonadota</taxon>
        <taxon>Alphaproteobacteria</taxon>
        <taxon>Rhodospirillales</taxon>
        <taxon>Thalassobaculaceae</taxon>
        <taxon>Thalassobaculum</taxon>
    </lineage>
</organism>
<dbReference type="Proteomes" id="UP000198615">
    <property type="component" value="Unassembled WGS sequence"/>
</dbReference>
<dbReference type="PANTHER" id="PTHR48107">
    <property type="entry name" value="NADPH-DEPENDENT ALDEHYDE REDUCTASE-LIKE PROTEIN, CHLOROPLASTIC-RELATED"/>
    <property type="match status" value="1"/>
</dbReference>
<dbReference type="OrthoDB" id="9803333at2"/>
<evidence type="ECO:0000259" key="3">
    <source>
        <dbReference type="SMART" id="SM00822"/>
    </source>
</evidence>
<keyword evidence="5" id="KW-1185">Reference proteome</keyword>
<gene>
    <name evidence="4" type="ORF">SAMN05660686_04526</name>
</gene>
<dbReference type="RefSeq" id="WP_093154046.1">
    <property type="nucleotide sequence ID" value="NZ_FNBW01000018.1"/>
</dbReference>
<keyword evidence="2" id="KW-0560">Oxidoreductase</keyword>
<dbReference type="InterPro" id="IPR002347">
    <property type="entry name" value="SDR_fam"/>
</dbReference>
<dbReference type="SMART" id="SM00822">
    <property type="entry name" value="PKS_KR"/>
    <property type="match status" value="1"/>
</dbReference>
<feature type="domain" description="Ketoreductase" evidence="3">
    <location>
        <begin position="3"/>
        <end position="188"/>
    </location>
</feature>
<evidence type="ECO:0000256" key="1">
    <source>
        <dbReference type="ARBA" id="ARBA00006484"/>
    </source>
</evidence>
<comment type="similarity">
    <text evidence="1">Belongs to the short-chain dehydrogenases/reductases (SDR) family.</text>
</comment>
<dbReference type="PRINTS" id="PR00080">
    <property type="entry name" value="SDRFAMILY"/>
</dbReference>
<dbReference type="PRINTS" id="PR00081">
    <property type="entry name" value="GDHRDH"/>
</dbReference>
<dbReference type="InterPro" id="IPR057326">
    <property type="entry name" value="KR_dom"/>
</dbReference>
<dbReference type="Gene3D" id="3.40.50.720">
    <property type="entry name" value="NAD(P)-binding Rossmann-like Domain"/>
    <property type="match status" value="1"/>
</dbReference>
<evidence type="ECO:0000313" key="4">
    <source>
        <dbReference type="EMBL" id="SDG47053.1"/>
    </source>
</evidence>
<sequence>MAKIALVTGGSRGIGAATCRLLAREGWDVAVNYAGNAEAAEKVATDVRAAGRRAMTVQADVGDEAQVVAMFEAVEKELGPIDGLVNSAGIIGPVGRVDALKPADIDRVLKTNVVGCILACREAVKRMSTKHGGKGGAIVNVSSGSAYLGNPGTQVMYAISKGAVNSLHIGLSQEVAGEGIRVNAVSPGMTATEMVTEEAAAANVGRIPMGRLGEPEEIAEAIVWLMSDRAAYTAGANIRVAGGRP</sequence>
<dbReference type="AlphaFoldDB" id="A0A8G2F0H0"/>
<protein>
    <submittedName>
        <fullName evidence="4">NAD(P)-dependent dehydrogenase, short-chain alcohol dehydrogenase family</fullName>
    </submittedName>
</protein>
<comment type="caution">
    <text evidence="4">The sequence shown here is derived from an EMBL/GenBank/DDBJ whole genome shotgun (WGS) entry which is preliminary data.</text>
</comment>